<organism evidence="6 7">
    <name type="scientific">Bos mutus</name>
    <name type="common">wild yak</name>
    <dbReference type="NCBI Taxonomy" id="72004"/>
    <lineage>
        <taxon>Eukaryota</taxon>
        <taxon>Metazoa</taxon>
        <taxon>Chordata</taxon>
        <taxon>Craniata</taxon>
        <taxon>Vertebrata</taxon>
        <taxon>Euteleostomi</taxon>
        <taxon>Mammalia</taxon>
        <taxon>Eutheria</taxon>
        <taxon>Laurasiatheria</taxon>
        <taxon>Artiodactyla</taxon>
        <taxon>Ruminantia</taxon>
        <taxon>Pecora</taxon>
        <taxon>Bovidae</taxon>
        <taxon>Bovinae</taxon>
        <taxon>Bos</taxon>
    </lineage>
</organism>
<evidence type="ECO:0008006" key="8">
    <source>
        <dbReference type="Google" id="ProtNLM"/>
    </source>
</evidence>
<reference evidence="6" key="1">
    <citation type="submission" date="2019-10" db="EMBL/GenBank/DDBJ databases">
        <title>The sequence and de novo assembly of the wild yak genome.</title>
        <authorList>
            <person name="Liu Y."/>
        </authorList>
    </citation>
    <scope>NUCLEOTIDE SEQUENCE [LARGE SCALE GENOMIC DNA]</scope>
    <source>
        <strain evidence="6">WY2019</strain>
    </source>
</reference>
<evidence type="ECO:0000313" key="7">
    <source>
        <dbReference type="Proteomes" id="UP000322234"/>
    </source>
</evidence>
<evidence type="ECO:0000256" key="5">
    <source>
        <dbReference type="SAM" id="MobiDB-lite"/>
    </source>
</evidence>
<evidence type="ECO:0000256" key="4">
    <source>
        <dbReference type="ARBA" id="ARBA00043988"/>
    </source>
</evidence>
<gene>
    <name evidence="6" type="ORF">E5288_WYG007537</name>
</gene>
<comment type="caution">
    <text evidence="6">The sequence shown here is derived from an EMBL/GenBank/DDBJ whole genome shotgun (WGS) entry which is preliminary data.</text>
</comment>
<dbReference type="SUPFAM" id="SSF53335">
    <property type="entry name" value="S-adenosyl-L-methionine-dependent methyltransferases"/>
    <property type="match status" value="1"/>
</dbReference>
<dbReference type="InterPro" id="IPR019410">
    <property type="entry name" value="Methyltransf_16"/>
</dbReference>
<dbReference type="AlphaFoldDB" id="A0A6B0RDJ4"/>
<sequence>MLGRSAQSSYLFVAAPPLPRPLPVRHFRPRRVSLLALFRPATRPLHLFCVSRLPGVGVCSRRVVISSLEGCFPRLLSGSSDLKCAGETARADPGALARAAWQPGGPAPSPAPGPHGGHRLLFGRGWPPRASGPGPALSVLGGAGNTHRREWAISVGERSLSTQIFVLHLQYGMYVWPCAVVLAQYLWFHRGSLPGKAVLEIGAGVSLPGIVAAKCGAEVTLSDSSELPHCLAICRESCQMNNLPQVHVVGLTWGHVSRDLLALPPQDIILASDVFFEPEGKPFFLLGSQFNHRYNGIKSVLRSLFFPDFEDILTTVYFLMQKNPKVKLWSTYQVRSADWSLEALLYKWDMKCVHIPLESFGADKEDIAESALPGRHTVEMLVISFAKDNLNYT</sequence>
<dbReference type="Pfam" id="PF10294">
    <property type="entry name" value="Methyltransf_16"/>
    <property type="match status" value="1"/>
</dbReference>
<dbReference type="EMBL" id="VBQZ03000036">
    <property type="protein sequence ID" value="MXQ87101.1"/>
    <property type="molecule type" value="Genomic_DNA"/>
</dbReference>
<keyword evidence="1" id="KW-0489">Methyltransferase</keyword>
<keyword evidence="2" id="KW-0808">Transferase</keyword>
<dbReference type="InterPro" id="IPR029063">
    <property type="entry name" value="SAM-dependent_MTases_sf"/>
</dbReference>
<dbReference type="GO" id="GO:0005634">
    <property type="term" value="C:nucleus"/>
    <property type="evidence" value="ECO:0007669"/>
    <property type="project" value="TreeGrafter"/>
</dbReference>
<dbReference type="GO" id="GO:0008168">
    <property type="term" value="F:methyltransferase activity"/>
    <property type="evidence" value="ECO:0007669"/>
    <property type="project" value="UniProtKB-KW"/>
</dbReference>
<dbReference type="Proteomes" id="UP000322234">
    <property type="component" value="Unassembled WGS sequence"/>
</dbReference>
<evidence type="ECO:0000256" key="1">
    <source>
        <dbReference type="ARBA" id="ARBA00022603"/>
    </source>
</evidence>
<comment type="similarity">
    <text evidence="4">Belongs to the methyltransferase superfamily. METTL23 family.</text>
</comment>
<dbReference type="PANTHER" id="PTHR14614">
    <property type="entry name" value="HEPATOCELLULAR CARCINOMA-ASSOCIATED ANTIGEN"/>
    <property type="match status" value="1"/>
</dbReference>
<dbReference type="Gene3D" id="3.40.50.150">
    <property type="entry name" value="Vaccinia Virus protein VP39"/>
    <property type="match status" value="1"/>
</dbReference>
<dbReference type="GO" id="GO:0032259">
    <property type="term" value="P:methylation"/>
    <property type="evidence" value="ECO:0007669"/>
    <property type="project" value="UniProtKB-KW"/>
</dbReference>
<evidence type="ECO:0000256" key="3">
    <source>
        <dbReference type="ARBA" id="ARBA00022691"/>
    </source>
</evidence>
<name>A0A6B0RDJ4_9CETA</name>
<evidence type="ECO:0000256" key="2">
    <source>
        <dbReference type="ARBA" id="ARBA00022679"/>
    </source>
</evidence>
<keyword evidence="3" id="KW-0949">S-adenosyl-L-methionine</keyword>
<evidence type="ECO:0000313" key="6">
    <source>
        <dbReference type="EMBL" id="MXQ87101.1"/>
    </source>
</evidence>
<feature type="region of interest" description="Disordered" evidence="5">
    <location>
        <begin position="100"/>
        <end position="124"/>
    </location>
</feature>
<dbReference type="GO" id="GO:0005737">
    <property type="term" value="C:cytoplasm"/>
    <property type="evidence" value="ECO:0007669"/>
    <property type="project" value="TreeGrafter"/>
</dbReference>
<accession>A0A6B0RDJ4</accession>
<proteinExistence type="inferred from homology"/>
<protein>
    <recommendedName>
        <fullName evidence="8">Methyltransferase-like protein 23</fullName>
    </recommendedName>
</protein>
<dbReference type="PANTHER" id="PTHR14614:SF164">
    <property type="entry name" value="HISTONE-ARGININE METHYLTRANSFERASE METTL23"/>
    <property type="match status" value="1"/>
</dbReference>
<keyword evidence="7" id="KW-1185">Reference proteome</keyword>